<dbReference type="InterPro" id="IPR012910">
    <property type="entry name" value="Plug_dom"/>
</dbReference>
<dbReference type="NCBIfam" id="TIGR04057">
    <property type="entry name" value="SusC_RagA_signa"/>
    <property type="match status" value="1"/>
</dbReference>
<dbReference type="InterPro" id="IPR037066">
    <property type="entry name" value="Plug_dom_sf"/>
</dbReference>
<evidence type="ECO:0000256" key="4">
    <source>
        <dbReference type="ARBA" id="ARBA00022692"/>
    </source>
</evidence>
<dbReference type="Proteomes" id="UP001500742">
    <property type="component" value="Unassembled WGS sequence"/>
</dbReference>
<dbReference type="Pfam" id="PF07660">
    <property type="entry name" value="STN"/>
    <property type="match status" value="1"/>
</dbReference>
<dbReference type="RefSeq" id="WP_259095187.1">
    <property type="nucleotide sequence ID" value="NZ_BAAAZC010000055.1"/>
</dbReference>
<comment type="similarity">
    <text evidence="8">Belongs to the TonB-dependent receptor family.</text>
</comment>
<evidence type="ECO:0000313" key="11">
    <source>
        <dbReference type="EMBL" id="GAA3995187.1"/>
    </source>
</evidence>
<keyword evidence="6 8" id="KW-0472">Membrane</keyword>
<dbReference type="Pfam" id="PF07715">
    <property type="entry name" value="Plug"/>
    <property type="match status" value="1"/>
</dbReference>
<dbReference type="PANTHER" id="PTHR30069">
    <property type="entry name" value="TONB-DEPENDENT OUTER MEMBRANE RECEPTOR"/>
    <property type="match status" value="1"/>
</dbReference>
<dbReference type="SUPFAM" id="SSF56935">
    <property type="entry name" value="Porins"/>
    <property type="match status" value="1"/>
</dbReference>
<evidence type="ECO:0000259" key="10">
    <source>
        <dbReference type="SMART" id="SM00965"/>
    </source>
</evidence>
<evidence type="ECO:0000256" key="6">
    <source>
        <dbReference type="ARBA" id="ARBA00023136"/>
    </source>
</evidence>
<proteinExistence type="inferred from homology"/>
<dbReference type="InterPro" id="IPR011662">
    <property type="entry name" value="Secretin/TonB_short_N"/>
</dbReference>
<comment type="subcellular location">
    <subcellularLocation>
        <location evidence="1 8">Cell outer membrane</location>
        <topology evidence="1 8">Multi-pass membrane protein</topology>
    </subcellularLocation>
</comment>
<dbReference type="EMBL" id="BAAAZC010000055">
    <property type="protein sequence ID" value="GAA3995187.1"/>
    <property type="molecule type" value="Genomic_DNA"/>
</dbReference>
<evidence type="ECO:0000256" key="2">
    <source>
        <dbReference type="ARBA" id="ARBA00022448"/>
    </source>
</evidence>
<keyword evidence="2 8" id="KW-0813">Transport</keyword>
<evidence type="ECO:0000256" key="1">
    <source>
        <dbReference type="ARBA" id="ARBA00004571"/>
    </source>
</evidence>
<keyword evidence="12" id="KW-1185">Reference proteome</keyword>
<dbReference type="Pfam" id="PF13715">
    <property type="entry name" value="CarbopepD_reg_2"/>
    <property type="match status" value="1"/>
</dbReference>
<dbReference type="InterPro" id="IPR023997">
    <property type="entry name" value="TonB-dep_OMP_SusC/RagA_CS"/>
</dbReference>
<organism evidence="11 12">
    <name type="scientific">Mucilaginibacter dorajii</name>
    <dbReference type="NCBI Taxonomy" id="692994"/>
    <lineage>
        <taxon>Bacteria</taxon>
        <taxon>Pseudomonadati</taxon>
        <taxon>Bacteroidota</taxon>
        <taxon>Sphingobacteriia</taxon>
        <taxon>Sphingobacteriales</taxon>
        <taxon>Sphingobacteriaceae</taxon>
        <taxon>Mucilaginibacter</taxon>
    </lineage>
</organism>
<dbReference type="InterPro" id="IPR023996">
    <property type="entry name" value="TonB-dep_OMP_SusC/RagA"/>
</dbReference>
<feature type="signal peptide" evidence="9">
    <location>
        <begin position="1"/>
        <end position="17"/>
    </location>
</feature>
<evidence type="ECO:0000256" key="9">
    <source>
        <dbReference type="SAM" id="SignalP"/>
    </source>
</evidence>
<reference evidence="12" key="1">
    <citation type="journal article" date="2019" name="Int. J. Syst. Evol. Microbiol.">
        <title>The Global Catalogue of Microorganisms (GCM) 10K type strain sequencing project: providing services to taxonomists for standard genome sequencing and annotation.</title>
        <authorList>
            <consortium name="The Broad Institute Genomics Platform"/>
            <consortium name="The Broad Institute Genome Sequencing Center for Infectious Disease"/>
            <person name="Wu L."/>
            <person name="Ma J."/>
        </authorList>
    </citation>
    <scope>NUCLEOTIDE SEQUENCE [LARGE SCALE GENOMIC DNA]</scope>
    <source>
        <strain evidence="12">JCM 16601</strain>
    </source>
</reference>
<accession>A0ABP7RB68</accession>
<gene>
    <name evidence="11" type="ORF">GCM10022210_57070</name>
</gene>
<evidence type="ECO:0000313" key="12">
    <source>
        <dbReference type="Proteomes" id="UP001500742"/>
    </source>
</evidence>
<comment type="caution">
    <text evidence="11">The sequence shown here is derived from an EMBL/GenBank/DDBJ whole genome shotgun (WGS) entry which is preliminary data.</text>
</comment>
<evidence type="ECO:0000256" key="5">
    <source>
        <dbReference type="ARBA" id="ARBA00022729"/>
    </source>
</evidence>
<sequence>MKLTFILTVFFSLQTMAKVYSQQKVTFNMKSADFKKVISAIQKQTNYHFVFSERKIPSTQKITLSVQNEDVTSVLNKVLANTDFTYTQLENNLIVITGKNETLVAAAVVKGKVLDEKGTPAPGVSVRIKGTSTGTTTDANGNFSINAPDNAVLVFSFLGFENQEVSVAGKTDITVKLVVASKSLNEVVVTALGISKEQKKLGYSVTTVNGDALNKAKESNVALSLQGRVAGLSVGASNGGPGSSARVLLRGLTSFTASSPLYVINGVPMDNTQRGSSGEWGGADYGDGISNINPDDIESMTVLKGQSASALYGSRAANGVILITTKTGKKNSPFGVEFNTNIQFDKPVDNTDFQQVYGQGILDPTTGVAAKPTTLDLARASGNLAWGTKMDGSDVMQIDGKMHKYSPVSNYIDFYRTAPSFTNTASFTGGNETGAFRLSASDLRANSMVPNSYLDRKTFNFNGSEQINKKLNVNVVANYVIENSKNRSSLSDGPGNPNNVQFLAPNQDQATLAPGTTANGKELTFTDDSYVTNPYFAAYNFISNVSRTRLISAISAKYDITNWIYLQGRMGYDDSNDSRVNIEPTGTAYRNDNGTMNTTQTHIKEFNTDVLVNAKHSLVEDLLNLDLSIGGNIRKSELTGTFINGQNGFIIPYFYSLTNFKTRDSGPQIDPASKKQVNSAYYSADFSIKNFLVLSTTGRYDYYSTISKAIGPGIFSPSVSGSFIFSELYHMNGVDLGKVRLSFAQTSNDATAYSNTVYYSLNNSINGTPAAGFSSQLPNLFLKPFTLKEIEAGLEMKFWGDRFGFDATVFSRKTNNEIINGNLDWSTGYTNRYIGTGSTQNRGVEIEVHGTPVKKSGFSWTPSFNFTYVKNKILQTDGITNNNIGFGTFRPAASSGIAVTALVVGLAGPQILATDYKRDASGNIMYDASGLPQRGDLKPMGSTIPKIYGGLNNTFNFKQFNLGFLVDYRFGNKVLSATENASIFRGLNKLTLAGRETGVVGIGVNPAGTANTVNAQAQTYYQALATNVGAVSVLDGSFIKLRQITFGYTFNSSFLRGTPFSSIGVSAVGRNLWTIMKHTNNIDPESGFSADPKYAGIEGASLPFARTYGLNLNFKFKN</sequence>
<dbReference type="Gene3D" id="2.170.130.10">
    <property type="entry name" value="TonB-dependent receptor, plug domain"/>
    <property type="match status" value="1"/>
</dbReference>
<dbReference type="NCBIfam" id="TIGR04056">
    <property type="entry name" value="OMP_RagA_SusC"/>
    <property type="match status" value="1"/>
</dbReference>
<keyword evidence="4 8" id="KW-0812">Transmembrane</keyword>
<evidence type="ECO:0000256" key="7">
    <source>
        <dbReference type="ARBA" id="ARBA00023237"/>
    </source>
</evidence>
<dbReference type="Gene3D" id="3.55.50.30">
    <property type="match status" value="1"/>
</dbReference>
<keyword evidence="5 9" id="KW-0732">Signal</keyword>
<evidence type="ECO:0000256" key="3">
    <source>
        <dbReference type="ARBA" id="ARBA00022452"/>
    </source>
</evidence>
<dbReference type="PROSITE" id="PS52016">
    <property type="entry name" value="TONB_DEPENDENT_REC_3"/>
    <property type="match status" value="1"/>
</dbReference>
<evidence type="ECO:0000256" key="8">
    <source>
        <dbReference type="PROSITE-ProRule" id="PRU01360"/>
    </source>
</evidence>
<dbReference type="PANTHER" id="PTHR30069:SF29">
    <property type="entry name" value="HEMOGLOBIN AND HEMOGLOBIN-HAPTOGLOBIN-BINDING PROTEIN 1-RELATED"/>
    <property type="match status" value="1"/>
</dbReference>
<dbReference type="Gene3D" id="2.40.170.20">
    <property type="entry name" value="TonB-dependent receptor, beta-barrel domain"/>
    <property type="match status" value="1"/>
</dbReference>
<feature type="chain" id="PRO_5047400961" evidence="9">
    <location>
        <begin position="18"/>
        <end position="1118"/>
    </location>
</feature>
<feature type="domain" description="Secretin/TonB short N-terminal" evidence="10">
    <location>
        <begin position="47"/>
        <end position="99"/>
    </location>
</feature>
<dbReference type="InterPro" id="IPR039426">
    <property type="entry name" value="TonB-dep_rcpt-like"/>
</dbReference>
<keyword evidence="7 8" id="KW-0998">Cell outer membrane</keyword>
<dbReference type="InterPro" id="IPR008969">
    <property type="entry name" value="CarboxyPept-like_regulatory"/>
</dbReference>
<protein>
    <submittedName>
        <fullName evidence="11">SusC/RagA family TonB-linked outer membrane protein</fullName>
    </submittedName>
</protein>
<name>A0ABP7RB68_9SPHI</name>
<dbReference type="SUPFAM" id="SSF49464">
    <property type="entry name" value="Carboxypeptidase regulatory domain-like"/>
    <property type="match status" value="1"/>
</dbReference>
<dbReference type="Gene3D" id="2.60.40.1120">
    <property type="entry name" value="Carboxypeptidase-like, regulatory domain"/>
    <property type="match status" value="1"/>
</dbReference>
<keyword evidence="3 8" id="KW-1134">Transmembrane beta strand</keyword>
<dbReference type="SMART" id="SM00965">
    <property type="entry name" value="STN"/>
    <property type="match status" value="1"/>
</dbReference>
<dbReference type="InterPro" id="IPR036942">
    <property type="entry name" value="Beta-barrel_TonB_sf"/>
</dbReference>